<dbReference type="Proteomes" id="UP001159363">
    <property type="component" value="Chromosome 10"/>
</dbReference>
<evidence type="ECO:0000313" key="3">
    <source>
        <dbReference type="Proteomes" id="UP001159363"/>
    </source>
</evidence>
<accession>A0ABQ9GKR7</accession>
<keyword evidence="3" id="KW-1185">Reference proteome</keyword>
<reference evidence="2 3" key="1">
    <citation type="submission" date="2023-02" db="EMBL/GenBank/DDBJ databases">
        <title>LHISI_Scaffold_Assembly.</title>
        <authorList>
            <person name="Stuart O.P."/>
            <person name="Cleave R."/>
            <person name="Magrath M.J.L."/>
            <person name="Mikheyev A.S."/>
        </authorList>
    </citation>
    <scope>NUCLEOTIDE SEQUENCE [LARGE SCALE GENOMIC DNA]</scope>
    <source>
        <strain evidence="2">Daus_M_001</strain>
        <tissue evidence="2">Leg muscle</tissue>
    </source>
</reference>
<sequence length="720" mass="80969">MKRRGKREISEKTRRSAISSGEQSNCSATAAPFPFDSTYSEHLVGCVKSVIHNVRRHSVPFFPQSRNGSENEVPSPPTGTTVVLQRGAALPNWMRLYCISLNRALARAKSVAPSIVWEVLHEQQLHPCHLQRVQSLRPADFAPRRVWEQAMCLIGYRMLRNVPYWLGYWFKSKLPGVDSWVDPIMASNTCRDSSWRDHFLIAADISSYAPGRPRCTRSGTLIGSQDLAVKSRPNLFTHSQERQTFLKRQCQCTQLCALVRNGSSEILVHMHLHGLGGLRRRSDRLRVDVSSDKSGRAGSCRRETEVDICMPSRYAPLGSVKAHPRHGHGHKRKTLHARFATPRAMTPVRRRPMQRGGVRLKWEEHDCILIDCSPPTMANQVQSPAGSLPDFRKWESWRTMPLVGGFFLESPGYPHSRIPPLLHFRLISPSSTLETSLLRAAQISQLSQLPPLPLRSLTERCMFVYVVIHGRSSPCPSFSAPKSVVGGVESFWAALNIEVLRADEASECVGGGNVTDPPKKTRMTRRESNLFRLGWEASSLSTTPPRPRSAIGPLEHSGLQTLVLPLSLDYSLLGHAQDGFGPIGNYYREAGPITSKQVERENVSSLLQKPIKMWHLLEHGQELKTAVYNRPQPPKARPDPKVEWDLVSEDDINALKGRSNEGIKSAHFTVNSLYHPKRLPLNYSIYPISSYFQLLWLRNAVRFTSLGRYSPSARGWIGPL</sequence>
<protein>
    <submittedName>
        <fullName evidence="2">Uncharacterized protein</fullName>
    </submittedName>
</protein>
<proteinExistence type="predicted"/>
<feature type="compositionally biased region" description="Polar residues" evidence="1">
    <location>
        <begin position="16"/>
        <end position="27"/>
    </location>
</feature>
<organism evidence="2 3">
    <name type="scientific">Dryococelus australis</name>
    <dbReference type="NCBI Taxonomy" id="614101"/>
    <lineage>
        <taxon>Eukaryota</taxon>
        <taxon>Metazoa</taxon>
        <taxon>Ecdysozoa</taxon>
        <taxon>Arthropoda</taxon>
        <taxon>Hexapoda</taxon>
        <taxon>Insecta</taxon>
        <taxon>Pterygota</taxon>
        <taxon>Neoptera</taxon>
        <taxon>Polyneoptera</taxon>
        <taxon>Phasmatodea</taxon>
        <taxon>Verophasmatodea</taxon>
        <taxon>Anareolatae</taxon>
        <taxon>Phasmatidae</taxon>
        <taxon>Eurycanthinae</taxon>
        <taxon>Dryococelus</taxon>
    </lineage>
</organism>
<comment type="caution">
    <text evidence="2">The sequence shown here is derived from an EMBL/GenBank/DDBJ whole genome shotgun (WGS) entry which is preliminary data.</text>
</comment>
<gene>
    <name evidence="2" type="ORF">PR048_026228</name>
</gene>
<dbReference type="EMBL" id="JARBHB010000011">
    <property type="protein sequence ID" value="KAJ8872620.1"/>
    <property type="molecule type" value="Genomic_DNA"/>
</dbReference>
<name>A0ABQ9GKR7_9NEOP</name>
<evidence type="ECO:0000256" key="1">
    <source>
        <dbReference type="SAM" id="MobiDB-lite"/>
    </source>
</evidence>
<feature type="region of interest" description="Disordered" evidence="1">
    <location>
        <begin position="1"/>
        <end position="27"/>
    </location>
</feature>
<evidence type="ECO:0000313" key="2">
    <source>
        <dbReference type="EMBL" id="KAJ8872620.1"/>
    </source>
</evidence>